<evidence type="ECO:0000313" key="3">
    <source>
        <dbReference type="EMBL" id="CAF1088199.1"/>
    </source>
</evidence>
<dbReference type="AlphaFoldDB" id="A0A813QSP8"/>
<dbReference type="Proteomes" id="UP000663877">
    <property type="component" value="Unassembled WGS sequence"/>
</dbReference>
<protein>
    <recommendedName>
        <fullName evidence="6">Testis-expressed sequence 264 protein</fullName>
    </recommendedName>
</protein>
<dbReference type="PANTHER" id="PTHR15949:SF3">
    <property type="entry name" value="TESTIS-EXPRESSED PROTEIN 264"/>
    <property type="match status" value="1"/>
</dbReference>
<dbReference type="InterPro" id="IPR011256">
    <property type="entry name" value="Reg_factor_effector_dom_sf"/>
</dbReference>
<dbReference type="EMBL" id="CAJNOI010000008">
    <property type="protein sequence ID" value="CAF0772643.1"/>
    <property type="molecule type" value="Genomic_DNA"/>
</dbReference>
<evidence type="ECO:0008006" key="6">
    <source>
        <dbReference type="Google" id="ProtNLM"/>
    </source>
</evidence>
<dbReference type="GO" id="GO:0005657">
    <property type="term" value="C:replication fork"/>
    <property type="evidence" value="ECO:0007669"/>
    <property type="project" value="TreeGrafter"/>
</dbReference>
<evidence type="ECO:0000313" key="2">
    <source>
        <dbReference type="EMBL" id="CAF0772643.1"/>
    </source>
</evidence>
<keyword evidence="4" id="KW-1185">Reference proteome</keyword>
<keyword evidence="1" id="KW-0472">Membrane</keyword>
<keyword evidence="1" id="KW-0812">Transmembrane</keyword>
<dbReference type="SUPFAM" id="SSF55136">
    <property type="entry name" value="Probable bacterial effector-binding domain"/>
    <property type="match status" value="1"/>
</dbReference>
<dbReference type="Proteomes" id="UP000663832">
    <property type="component" value="Unassembled WGS sequence"/>
</dbReference>
<gene>
    <name evidence="2" type="ORF">BJG266_LOCUS3662</name>
    <name evidence="3" type="ORF">QVE165_LOCUS19613</name>
</gene>
<evidence type="ECO:0000313" key="4">
    <source>
        <dbReference type="Proteomes" id="UP000663832"/>
    </source>
</evidence>
<dbReference type="GO" id="GO:0005789">
    <property type="term" value="C:endoplasmic reticulum membrane"/>
    <property type="evidence" value="ECO:0007669"/>
    <property type="project" value="TreeGrafter"/>
</dbReference>
<evidence type="ECO:0000313" key="5">
    <source>
        <dbReference type="Proteomes" id="UP000663877"/>
    </source>
</evidence>
<dbReference type="Gene3D" id="3.20.80.10">
    <property type="entry name" value="Regulatory factor, effector binding domain"/>
    <property type="match status" value="1"/>
</dbReference>
<dbReference type="GO" id="GO:0061709">
    <property type="term" value="P:reticulophagy"/>
    <property type="evidence" value="ECO:0007669"/>
    <property type="project" value="TreeGrafter"/>
</dbReference>
<sequence>MLIPFILLAIGLTFLALIFTVFWLLKVSGLFASIKIKITQPTFEFLTIAYKFQQGDYSQSADIFRDILNYSPSHSTIGIYYDKPDVTPVEQRRSIVGVIVDETKDQEMIERMKKDDYKIFKLPKSVQSVYTTFPFNSVFSVSIASMRVPSRLANFIESNKLDAHPLIEVYEPTLIHYFVPLSNYEDYNVPELISSPPPASKE</sequence>
<evidence type="ECO:0000256" key="1">
    <source>
        <dbReference type="SAM" id="Phobius"/>
    </source>
</evidence>
<feature type="transmembrane region" description="Helical" evidence="1">
    <location>
        <begin position="6"/>
        <end position="25"/>
    </location>
</feature>
<dbReference type="OrthoDB" id="2140079at2759"/>
<dbReference type="PANTHER" id="PTHR15949">
    <property type="entry name" value="TESTIS-EXPRESSED PROTEIN 264"/>
    <property type="match status" value="1"/>
</dbReference>
<proteinExistence type="predicted"/>
<accession>A0A813QSP8</accession>
<dbReference type="EMBL" id="CAJNOM010000120">
    <property type="protein sequence ID" value="CAF1088199.1"/>
    <property type="molecule type" value="Genomic_DNA"/>
</dbReference>
<keyword evidence="1" id="KW-1133">Transmembrane helix</keyword>
<dbReference type="GO" id="GO:0106300">
    <property type="term" value="P:protein-DNA covalent cross-linking repair"/>
    <property type="evidence" value="ECO:0007669"/>
    <property type="project" value="TreeGrafter"/>
</dbReference>
<comment type="caution">
    <text evidence="2">The sequence shown here is derived from an EMBL/GenBank/DDBJ whole genome shotgun (WGS) entry which is preliminary data.</text>
</comment>
<dbReference type="GO" id="GO:0000421">
    <property type="term" value="C:autophagosome membrane"/>
    <property type="evidence" value="ECO:0007669"/>
    <property type="project" value="TreeGrafter"/>
</dbReference>
<organism evidence="2 5">
    <name type="scientific">Adineta steineri</name>
    <dbReference type="NCBI Taxonomy" id="433720"/>
    <lineage>
        <taxon>Eukaryota</taxon>
        <taxon>Metazoa</taxon>
        <taxon>Spiralia</taxon>
        <taxon>Gnathifera</taxon>
        <taxon>Rotifera</taxon>
        <taxon>Eurotatoria</taxon>
        <taxon>Bdelloidea</taxon>
        <taxon>Adinetida</taxon>
        <taxon>Adinetidae</taxon>
        <taxon>Adineta</taxon>
    </lineage>
</organism>
<dbReference type="GO" id="GO:0005634">
    <property type="term" value="C:nucleus"/>
    <property type="evidence" value="ECO:0007669"/>
    <property type="project" value="TreeGrafter"/>
</dbReference>
<reference evidence="2" key="1">
    <citation type="submission" date="2021-02" db="EMBL/GenBank/DDBJ databases">
        <authorList>
            <person name="Nowell W R."/>
        </authorList>
    </citation>
    <scope>NUCLEOTIDE SEQUENCE</scope>
</reference>
<name>A0A813QSP8_9BILA</name>